<dbReference type="EMBL" id="JACVXC010000007">
    <property type="protein sequence ID" value="MBD0836769.1"/>
    <property type="molecule type" value="Genomic_DNA"/>
</dbReference>
<protein>
    <submittedName>
        <fullName evidence="1">3-oxoacyl-ACP synthase</fullName>
    </submittedName>
</protein>
<proteinExistence type="predicted"/>
<sequence>MTKSNLEIKQALYKQCEVSVSNRFDTIQKHIAQIQESLTSETKSTAGDKHETGRAMLQLEREKAGQQLAEINKTKEVLSKVDVKTTSKKVRLGTVVFTSQVNYFIAVSLGELKVDDVVFFAISPGTPIGKLLLGKEIGDDVYFRGQAFRILNII</sequence>
<dbReference type="RefSeq" id="WP_188217263.1">
    <property type="nucleotide sequence ID" value="NZ_BAABGH010000017.1"/>
</dbReference>
<reference evidence="1" key="1">
    <citation type="journal article" date="2013" name="Int. J. Syst. Evol. Microbiol.">
        <title>Aestuariibaculum suncheonense gen. nov., sp. nov., a marine bacterium of the family Flavobacteriaceae isolated from a tidal flat and emended descriptions of the genera Gaetbulibacter and Tamlana.</title>
        <authorList>
            <person name="Jeong S.H."/>
            <person name="Park M.S."/>
            <person name="Jin H.M."/>
            <person name="Lee K."/>
            <person name="Park W."/>
            <person name="Jeon C.O."/>
        </authorList>
    </citation>
    <scope>NUCLEOTIDE SEQUENCE</scope>
    <source>
        <strain evidence="1">SC17</strain>
    </source>
</reference>
<dbReference type="AlphaFoldDB" id="A0A8J6QYE3"/>
<evidence type="ECO:0000313" key="2">
    <source>
        <dbReference type="Proteomes" id="UP000602057"/>
    </source>
</evidence>
<reference evidence="1" key="2">
    <citation type="submission" date="2020-09" db="EMBL/GenBank/DDBJ databases">
        <authorList>
            <person name="Wu Z."/>
        </authorList>
    </citation>
    <scope>NUCLEOTIDE SEQUENCE</scope>
    <source>
        <strain evidence="1">SC17</strain>
    </source>
</reference>
<comment type="caution">
    <text evidence="1">The sequence shown here is derived from an EMBL/GenBank/DDBJ whole genome shotgun (WGS) entry which is preliminary data.</text>
</comment>
<evidence type="ECO:0000313" key="1">
    <source>
        <dbReference type="EMBL" id="MBD0836769.1"/>
    </source>
</evidence>
<organism evidence="1 2">
    <name type="scientific">Aestuariibaculum suncheonense</name>
    <dbReference type="NCBI Taxonomy" id="1028745"/>
    <lineage>
        <taxon>Bacteria</taxon>
        <taxon>Pseudomonadati</taxon>
        <taxon>Bacteroidota</taxon>
        <taxon>Flavobacteriia</taxon>
        <taxon>Flavobacteriales</taxon>
        <taxon>Flavobacteriaceae</taxon>
    </lineage>
</organism>
<accession>A0A8J6QYE3</accession>
<keyword evidence="2" id="KW-1185">Reference proteome</keyword>
<dbReference type="Proteomes" id="UP000602057">
    <property type="component" value="Unassembled WGS sequence"/>
</dbReference>
<gene>
    <name evidence="1" type="ORF">ICJ84_15135</name>
</gene>
<name>A0A8J6QYE3_9FLAO</name>